<protein>
    <submittedName>
        <fullName evidence="1">TIGR02444 family protein</fullName>
    </submittedName>
</protein>
<dbReference type="AlphaFoldDB" id="A0A2A4X1B1"/>
<dbReference type="EMBL" id="NVUL01000066">
    <property type="protein sequence ID" value="PCI75857.1"/>
    <property type="molecule type" value="Genomic_DNA"/>
</dbReference>
<dbReference type="NCBIfam" id="TIGR02444">
    <property type="entry name" value="TIGR02444 family protein"/>
    <property type="match status" value="1"/>
</dbReference>
<dbReference type="Proteomes" id="UP000218767">
    <property type="component" value="Unassembled WGS sequence"/>
</dbReference>
<evidence type="ECO:0000313" key="2">
    <source>
        <dbReference type="Proteomes" id="UP000218767"/>
    </source>
</evidence>
<gene>
    <name evidence="1" type="ORF">COB20_11975</name>
</gene>
<evidence type="ECO:0000313" key="1">
    <source>
        <dbReference type="EMBL" id="PCI75857.1"/>
    </source>
</evidence>
<dbReference type="Pfam" id="PF09523">
    <property type="entry name" value="DUF2390"/>
    <property type="match status" value="1"/>
</dbReference>
<comment type="caution">
    <text evidence="1">The sequence shown here is derived from an EMBL/GenBank/DDBJ whole genome shotgun (WGS) entry which is preliminary data.</text>
</comment>
<sequence length="166" mass="19082">MPNEPQKFWNFSLELYNREGVAAACLELQDAYQLDVNLILFCFWHGKAYGEVDKELLQSVIELSIEWRSHVVQPLRSARAWMKLNPSPSVHFDSLRERIKADELMAEKYQQEQIASLTSAFNRGRQCVFGNDDIGKNIDSLLHAAEIEQDGKITSRLEIIRGAIEE</sequence>
<name>A0A2A4X1B1_9GAMM</name>
<dbReference type="InterPro" id="IPR012659">
    <property type="entry name" value="CHP02444"/>
</dbReference>
<accession>A0A2A4X1B1</accession>
<reference evidence="2" key="1">
    <citation type="submission" date="2017-08" db="EMBL/GenBank/DDBJ databases">
        <title>A dynamic microbial community with high functional redundancy inhabits the cold, oxic subseafloor aquifer.</title>
        <authorList>
            <person name="Tully B.J."/>
            <person name="Wheat C.G."/>
            <person name="Glazer B.T."/>
            <person name="Huber J.A."/>
        </authorList>
    </citation>
    <scope>NUCLEOTIDE SEQUENCE [LARGE SCALE GENOMIC DNA]</scope>
</reference>
<organism evidence="1 2">
    <name type="scientific">SAR86 cluster bacterium</name>
    <dbReference type="NCBI Taxonomy" id="2030880"/>
    <lineage>
        <taxon>Bacteria</taxon>
        <taxon>Pseudomonadati</taxon>
        <taxon>Pseudomonadota</taxon>
        <taxon>Gammaproteobacteria</taxon>
        <taxon>SAR86 cluster</taxon>
    </lineage>
</organism>
<proteinExistence type="predicted"/>